<dbReference type="AlphaFoldDB" id="A0A4V2UXM0"/>
<comment type="similarity">
    <text evidence="1">Belongs to the transferase hexapeptide repeat family.</text>
</comment>
<dbReference type="PANTHER" id="PTHR23416:SF23">
    <property type="entry name" value="ACETYLTRANSFERASE C18B11.09C-RELATED"/>
    <property type="match status" value="1"/>
</dbReference>
<dbReference type="PANTHER" id="PTHR23416">
    <property type="entry name" value="SIALIC ACID SYNTHASE-RELATED"/>
    <property type="match status" value="1"/>
</dbReference>
<protein>
    <submittedName>
        <fullName evidence="4">Putative colanic acid biosynthesis acetyltransferase WcaF</fullName>
    </submittedName>
</protein>
<dbReference type="RefSeq" id="WP_207916070.1">
    <property type="nucleotide sequence ID" value="NZ_SMAI01000008.1"/>
</dbReference>
<evidence type="ECO:0000313" key="5">
    <source>
        <dbReference type="Proteomes" id="UP000294664"/>
    </source>
</evidence>
<dbReference type="Gene3D" id="2.160.10.10">
    <property type="entry name" value="Hexapeptide repeat proteins"/>
    <property type="match status" value="1"/>
</dbReference>
<evidence type="ECO:0000313" key="4">
    <source>
        <dbReference type="EMBL" id="TCT03968.1"/>
    </source>
</evidence>
<organism evidence="4 5">
    <name type="scientific">Aquabacter spiritensis</name>
    <dbReference type="NCBI Taxonomy" id="933073"/>
    <lineage>
        <taxon>Bacteria</taxon>
        <taxon>Pseudomonadati</taxon>
        <taxon>Pseudomonadota</taxon>
        <taxon>Alphaproteobacteria</taxon>
        <taxon>Hyphomicrobiales</taxon>
        <taxon>Xanthobacteraceae</taxon>
        <taxon>Aquabacter</taxon>
    </lineage>
</organism>
<dbReference type="Proteomes" id="UP000294664">
    <property type="component" value="Unassembled WGS sequence"/>
</dbReference>
<gene>
    <name evidence="4" type="ORF">EDC64_108134</name>
</gene>
<dbReference type="GO" id="GO:0008374">
    <property type="term" value="F:O-acyltransferase activity"/>
    <property type="evidence" value="ECO:0007669"/>
    <property type="project" value="TreeGrafter"/>
</dbReference>
<evidence type="ECO:0000256" key="1">
    <source>
        <dbReference type="ARBA" id="ARBA00007274"/>
    </source>
</evidence>
<dbReference type="SUPFAM" id="SSF51161">
    <property type="entry name" value="Trimeric LpxA-like enzymes"/>
    <property type="match status" value="1"/>
</dbReference>
<dbReference type="EMBL" id="SMAI01000008">
    <property type="protein sequence ID" value="TCT03968.1"/>
    <property type="molecule type" value="Genomic_DNA"/>
</dbReference>
<comment type="caution">
    <text evidence="4">The sequence shown here is derived from an EMBL/GenBank/DDBJ whole genome shotgun (WGS) entry which is preliminary data.</text>
</comment>
<name>A0A4V2UXM0_9HYPH</name>
<keyword evidence="2 4" id="KW-0808">Transferase</keyword>
<keyword evidence="5" id="KW-1185">Reference proteome</keyword>
<proteinExistence type="inferred from homology"/>
<dbReference type="InterPro" id="IPR011004">
    <property type="entry name" value="Trimer_LpxA-like_sf"/>
</dbReference>
<dbReference type="InterPro" id="IPR018357">
    <property type="entry name" value="Hexapep_transf_CS"/>
</dbReference>
<evidence type="ECO:0000256" key="2">
    <source>
        <dbReference type="ARBA" id="ARBA00022679"/>
    </source>
</evidence>
<dbReference type="InterPro" id="IPR051159">
    <property type="entry name" value="Hexapeptide_acetyltransf"/>
</dbReference>
<dbReference type="GO" id="GO:0005829">
    <property type="term" value="C:cytosol"/>
    <property type="evidence" value="ECO:0007669"/>
    <property type="project" value="TreeGrafter"/>
</dbReference>
<sequence length="178" mass="18937">MSERAKLSKVSPPGVRNKLSRLLWAAVEGTLYRWSPTLFHGWRRQILRLFGARVGAGFHSYPTARIWAPWNLEAGSNACLGPRVVCYNVVRVTLGADAVVSQGAHLCAASHDFRDPAFPLVTGEIRIAAGAWVAADAFVGPGVTIGTRAVVGARAVVVKDVAAATVVAGNPARVVSRR</sequence>
<dbReference type="PROSITE" id="PS00101">
    <property type="entry name" value="HEXAPEP_TRANSFERASES"/>
    <property type="match status" value="1"/>
</dbReference>
<evidence type="ECO:0000256" key="3">
    <source>
        <dbReference type="ARBA" id="ARBA00022737"/>
    </source>
</evidence>
<reference evidence="4 5" key="1">
    <citation type="submission" date="2019-03" db="EMBL/GenBank/DDBJ databases">
        <title>Genomic Encyclopedia of Type Strains, Phase IV (KMG-IV): sequencing the most valuable type-strain genomes for metagenomic binning, comparative biology and taxonomic classification.</title>
        <authorList>
            <person name="Goeker M."/>
        </authorList>
    </citation>
    <scope>NUCLEOTIDE SEQUENCE [LARGE SCALE GENOMIC DNA]</scope>
    <source>
        <strain evidence="4 5">DSM 9035</strain>
    </source>
</reference>
<keyword evidence="3" id="KW-0677">Repeat</keyword>
<accession>A0A4V2UXM0</accession>